<dbReference type="AlphaFoldDB" id="A0A915JPP8"/>
<reference evidence="2" key="1">
    <citation type="submission" date="2022-11" db="UniProtKB">
        <authorList>
            <consortium name="WormBaseParasite"/>
        </authorList>
    </citation>
    <scope>IDENTIFICATION</scope>
</reference>
<organism evidence="1 2">
    <name type="scientific">Romanomermis culicivorax</name>
    <name type="common">Nematode worm</name>
    <dbReference type="NCBI Taxonomy" id="13658"/>
    <lineage>
        <taxon>Eukaryota</taxon>
        <taxon>Metazoa</taxon>
        <taxon>Ecdysozoa</taxon>
        <taxon>Nematoda</taxon>
        <taxon>Enoplea</taxon>
        <taxon>Dorylaimia</taxon>
        <taxon>Mermithida</taxon>
        <taxon>Mermithoidea</taxon>
        <taxon>Mermithidae</taxon>
        <taxon>Romanomermis</taxon>
    </lineage>
</organism>
<proteinExistence type="predicted"/>
<protein>
    <submittedName>
        <fullName evidence="2">Uncharacterized protein</fullName>
    </submittedName>
</protein>
<name>A0A915JPP8_ROMCU</name>
<dbReference type="Proteomes" id="UP000887565">
    <property type="component" value="Unplaced"/>
</dbReference>
<dbReference type="WBParaSite" id="nRc.2.0.1.t28072-RA">
    <property type="protein sequence ID" value="nRc.2.0.1.t28072-RA"/>
    <property type="gene ID" value="nRc.2.0.1.g28072"/>
</dbReference>
<keyword evidence="1" id="KW-1185">Reference proteome</keyword>
<sequence length="28" mass="3400">MAFQWRFYHIQLAQRTPSLRPRSPNLGK</sequence>
<evidence type="ECO:0000313" key="2">
    <source>
        <dbReference type="WBParaSite" id="nRc.2.0.1.t28072-RA"/>
    </source>
</evidence>
<accession>A0A915JPP8</accession>
<evidence type="ECO:0000313" key="1">
    <source>
        <dbReference type="Proteomes" id="UP000887565"/>
    </source>
</evidence>